<proteinExistence type="predicted"/>
<dbReference type="Proteomes" id="UP001562178">
    <property type="component" value="Unassembled WGS sequence"/>
</dbReference>
<sequence length="121" mass="13034">MLFFHSPSSALLQRVIRAAVASDAPSVLSAFLASQGDKPFAQALSGLSGPVIADALSKLPSPERARVLPHLSRLARRRLQSLDRPARLAAYRPRARSRALCWIFGHRAGLPVSVTAASARR</sequence>
<organism evidence="1 2">
    <name type="scientific">Comamonas sediminis</name>
    <dbReference type="NCBI Taxonomy" id="1783360"/>
    <lineage>
        <taxon>Bacteria</taxon>
        <taxon>Pseudomonadati</taxon>
        <taxon>Pseudomonadota</taxon>
        <taxon>Betaproteobacteria</taxon>
        <taxon>Burkholderiales</taxon>
        <taxon>Comamonadaceae</taxon>
        <taxon>Comamonas</taxon>
    </lineage>
</organism>
<reference evidence="1 2" key="1">
    <citation type="journal article" date="2016" name="Int. J. Syst. Evol. Microbiol.">
        <title>Description of Comamonas sediminis sp. nov., isolated from lagoon sediments.</title>
        <authorList>
            <person name="Subhash Y."/>
            <person name="Bang J.J."/>
            <person name="You T.H."/>
            <person name="Lee S.S."/>
        </authorList>
    </citation>
    <scope>NUCLEOTIDE SEQUENCE [LARGE SCALE GENOMIC DNA]</scope>
    <source>
        <strain evidence="1 2">JCM 31169</strain>
    </source>
</reference>
<comment type="caution">
    <text evidence="1">The sequence shown here is derived from an EMBL/GenBank/DDBJ whole genome shotgun (WGS) entry which is preliminary data.</text>
</comment>
<accession>A0ABV4AZZ2</accession>
<dbReference type="RefSeq" id="WP_369459410.1">
    <property type="nucleotide sequence ID" value="NZ_JBGBDC010000002.1"/>
</dbReference>
<evidence type="ECO:0008006" key="3">
    <source>
        <dbReference type="Google" id="ProtNLM"/>
    </source>
</evidence>
<evidence type="ECO:0000313" key="1">
    <source>
        <dbReference type="EMBL" id="MEY2250717.1"/>
    </source>
</evidence>
<keyword evidence="2" id="KW-1185">Reference proteome</keyword>
<name>A0ABV4AZZ2_9BURK</name>
<evidence type="ECO:0000313" key="2">
    <source>
        <dbReference type="Proteomes" id="UP001562178"/>
    </source>
</evidence>
<gene>
    <name evidence="1" type="ORF">AB7A72_06875</name>
</gene>
<protein>
    <recommendedName>
        <fullName evidence="3">Magnesium transporter MgtE intracellular domain-containing protein</fullName>
    </recommendedName>
</protein>
<dbReference type="EMBL" id="JBGBDC010000002">
    <property type="protein sequence ID" value="MEY2250717.1"/>
    <property type="molecule type" value="Genomic_DNA"/>
</dbReference>